<sequence>MTEIATPNKKYDPNKLIDTVIQKLQLKNDRGVAKLLQVETPIITNVRNNRLPLSGHLFIRLCEVTGMSAADLRDLMGDRRRKFRMAAAHSMPIAVGAWG</sequence>
<organism evidence="1 2">
    <name type="scientific">Massilia cavernae</name>
    <dbReference type="NCBI Taxonomy" id="2320864"/>
    <lineage>
        <taxon>Bacteria</taxon>
        <taxon>Pseudomonadati</taxon>
        <taxon>Pseudomonadota</taxon>
        <taxon>Betaproteobacteria</taxon>
        <taxon>Burkholderiales</taxon>
        <taxon>Oxalobacteraceae</taxon>
        <taxon>Telluria group</taxon>
        <taxon>Massilia</taxon>
    </lineage>
</organism>
<evidence type="ECO:0000313" key="1">
    <source>
        <dbReference type="EMBL" id="RJG22230.1"/>
    </source>
</evidence>
<gene>
    <name evidence="1" type="ORF">D3872_05605</name>
</gene>
<reference evidence="1 2" key="1">
    <citation type="submission" date="2018-09" db="EMBL/GenBank/DDBJ databases">
        <authorList>
            <person name="Zhu H."/>
        </authorList>
    </citation>
    <scope>NUCLEOTIDE SEQUENCE [LARGE SCALE GENOMIC DNA]</scope>
    <source>
        <strain evidence="1 2">K1S02-61</strain>
    </source>
</reference>
<keyword evidence="2" id="KW-1185">Reference proteome</keyword>
<proteinExistence type="predicted"/>
<comment type="caution">
    <text evidence="1">The sequence shown here is derived from an EMBL/GenBank/DDBJ whole genome shotgun (WGS) entry which is preliminary data.</text>
</comment>
<dbReference type="AlphaFoldDB" id="A0A418Y5V4"/>
<dbReference type="RefSeq" id="WP_119809858.1">
    <property type="nucleotide sequence ID" value="NZ_QYUP01000061.1"/>
</dbReference>
<evidence type="ECO:0000313" key="2">
    <source>
        <dbReference type="Proteomes" id="UP000284006"/>
    </source>
</evidence>
<protein>
    <recommendedName>
        <fullName evidence="3">XRE family transcriptional regulator</fullName>
    </recommendedName>
</protein>
<evidence type="ECO:0008006" key="3">
    <source>
        <dbReference type="Google" id="ProtNLM"/>
    </source>
</evidence>
<dbReference type="Proteomes" id="UP000284006">
    <property type="component" value="Unassembled WGS sequence"/>
</dbReference>
<accession>A0A418Y5V4</accession>
<dbReference type="EMBL" id="QYUP01000061">
    <property type="protein sequence ID" value="RJG22230.1"/>
    <property type="molecule type" value="Genomic_DNA"/>
</dbReference>
<name>A0A418Y5V4_9BURK</name>
<dbReference type="OrthoDB" id="8776558at2"/>